<dbReference type="Gene3D" id="3.30.420.10">
    <property type="entry name" value="Ribonuclease H-like superfamily/Ribonuclease H"/>
    <property type="match status" value="1"/>
</dbReference>
<reference evidence="1" key="1">
    <citation type="submission" date="2020-08" db="EMBL/GenBank/DDBJ databases">
        <title>Multicomponent nature underlies the extraordinary mechanical properties of spider dragline silk.</title>
        <authorList>
            <person name="Kono N."/>
            <person name="Nakamura H."/>
            <person name="Mori M."/>
            <person name="Yoshida Y."/>
            <person name="Ohtoshi R."/>
            <person name="Malay A.D."/>
            <person name="Moran D.A.P."/>
            <person name="Tomita M."/>
            <person name="Numata K."/>
            <person name="Arakawa K."/>
        </authorList>
    </citation>
    <scope>NUCLEOTIDE SEQUENCE</scope>
</reference>
<dbReference type="GO" id="GO:0003676">
    <property type="term" value="F:nucleic acid binding"/>
    <property type="evidence" value="ECO:0007669"/>
    <property type="project" value="InterPro"/>
</dbReference>
<evidence type="ECO:0000313" key="2">
    <source>
        <dbReference type="Proteomes" id="UP000887159"/>
    </source>
</evidence>
<sequence>MLTPVVDECLQPEDITRMDWPAFSPDLNPMEHVWDMLGRRIAAHQPPPTCLPELRRALLDEWCNIPQAIRLTFAERSFLTLADGAKYSLSCREQITHFLNFYTLADGAHKILAALVERKSPSLDIHTALMDGTHRFQLLSSRGKSRLPLAWHSRMRSASDQSALPLIVLEGV</sequence>
<name>A0A8X6SSK4_TRICX</name>
<dbReference type="EMBL" id="BMAU01021323">
    <property type="protein sequence ID" value="GFY13656.1"/>
    <property type="molecule type" value="Genomic_DNA"/>
</dbReference>
<evidence type="ECO:0000313" key="1">
    <source>
        <dbReference type="EMBL" id="GFY13656.1"/>
    </source>
</evidence>
<gene>
    <name evidence="1" type="primary">TCB1_473</name>
    <name evidence="1" type="ORF">TNCV_4960261</name>
</gene>
<proteinExistence type="predicted"/>
<comment type="caution">
    <text evidence="1">The sequence shown here is derived from an EMBL/GenBank/DDBJ whole genome shotgun (WGS) entry which is preliminary data.</text>
</comment>
<organism evidence="1 2">
    <name type="scientific">Trichonephila clavipes</name>
    <name type="common">Golden silk orbweaver</name>
    <name type="synonym">Nephila clavipes</name>
    <dbReference type="NCBI Taxonomy" id="2585209"/>
    <lineage>
        <taxon>Eukaryota</taxon>
        <taxon>Metazoa</taxon>
        <taxon>Ecdysozoa</taxon>
        <taxon>Arthropoda</taxon>
        <taxon>Chelicerata</taxon>
        <taxon>Arachnida</taxon>
        <taxon>Araneae</taxon>
        <taxon>Araneomorphae</taxon>
        <taxon>Entelegynae</taxon>
        <taxon>Araneoidea</taxon>
        <taxon>Nephilidae</taxon>
        <taxon>Trichonephila</taxon>
    </lineage>
</organism>
<protein>
    <submittedName>
        <fullName evidence="1">Transposable element Tcb1 transposase</fullName>
    </submittedName>
</protein>
<dbReference type="Proteomes" id="UP000887159">
    <property type="component" value="Unassembled WGS sequence"/>
</dbReference>
<dbReference type="AlphaFoldDB" id="A0A8X6SSK4"/>
<keyword evidence="2" id="KW-1185">Reference proteome</keyword>
<accession>A0A8X6SSK4</accession>
<dbReference type="InterPro" id="IPR036397">
    <property type="entry name" value="RNaseH_sf"/>
</dbReference>